<evidence type="ECO:0008006" key="3">
    <source>
        <dbReference type="Google" id="ProtNLM"/>
    </source>
</evidence>
<dbReference type="EMBL" id="CP032152">
    <property type="protein sequence ID" value="AXY68491.1"/>
    <property type="molecule type" value="Genomic_DNA"/>
</dbReference>
<reference evidence="2" key="1">
    <citation type="submission" date="2018-09" db="EMBL/GenBank/DDBJ databases">
        <title>Complete genome sequence of thermophilic cyanobacteria strain Thermosynechococcus elongatus PKUAC-SCTE542.</title>
        <authorList>
            <person name="Liang Y."/>
            <person name="Tang J."/>
            <person name="Daroch M."/>
        </authorList>
    </citation>
    <scope>NUCLEOTIDE SEQUENCE [LARGE SCALE GENOMIC DNA]</scope>
    <source>
        <strain evidence="2">E542</strain>
    </source>
</reference>
<dbReference type="Proteomes" id="UP000261812">
    <property type="component" value="Chromosome"/>
</dbReference>
<protein>
    <recommendedName>
        <fullName evidence="3">Biotin carboxylase</fullName>
    </recommendedName>
</protein>
<organism evidence="1 2">
    <name type="scientific">Thermosynechococcus sichuanensis E542</name>
    <dbReference type="NCBI Taxonomy" id="2016101"/>
    <lineage>
        <taxon>Bacteria</taxon>
        <taxon>Bacillati</taxon>
        <taxon>Cyanobacteriota</taxon>
        <taxon>Cyanophyceae</taxon>
        <taxon>Acaryochloridales</taxon>
        <taxon>Thermosynechococcaceae</taxon>
        <taxon>Thermosynechococcus</taxon>
        <taxon>Thermosynechococcus sichuanensis</taxon>
    </lineage>
</organism>
<keyword evidence="2" id="KW-1185">Reference proteome</keyword>
<evidence type="ECO:0000313" key="1">
    <source>
        <dbReference type="EMBL" id="AXY68491.1"/>
    </source>
</evidence>
<accession>A0A3B7MGG2</accession>
<sequence length="152" mass="16464">MTMSANRFVGYLRRGVVCLLLSVLCWSSIATLPAIATIQVRLFDLSYHECPPEIGEGSVTPGGTTLKANCYLITGKAENKSGKTVVDADVFGRIYDANGNPVLQNRTRVGTIDVIPPGISDFEIRISVPYDQPTPLQLEQFKASGFTAKVRG</sequence>
<dbReference type="RefSeq" id="WP_181495158.1">
    <property type="nucleotide sequence ID" value="NZ_CP032152.1"/>
</dbReference>
<name>A0A3B7MGG2_9CYAN</name>
<dbReference type="AlphaFoldDB" id="A0A3B7MGG2"/>
<dbReference type="KEGG" id="tsq:D3A95_11745"/>
<proteinExistence type="predicted"/>
<gene>
    <name evidence="1" type="ORF">D3A95_11745</name>
</gene>
<evidence type="ECO:0000313" key="2">
    <source>
        <dbReference type="Proteomes" id="UP000261812"/>
    </source>
</evidence>